<name>A0A1H3WFV5_9GAMM</name>
<dbReference type="Proteomes" id="UP000187280">
    <property type="component" value="Unassembled WGS sequence"/>
</dbReference>
<dbReference type="InterPro" id="IPR009948">
    <property type="entry name" value="Syd"/>
</dbReference>
<proteinExistence type="inferred from homology"/>
<keyword evidence="6" id="KW-1185">Reference proteome</keyword>
<dbReference type="CDD" id="cd16323">
    <property type="entry name" value="Syd"/>
    <property type="match status" value="1"/>
</dbReference>
<evidence type="ECO:0000256" key="4">
    <source>
        <dbReference type="HAMAP-Rule" id="MF_01104"/>
    </source>
</evidence>
<evidence type="ECO:0000313" key="6">
    <source>
        <dbReference type="Proteomes" id="UP000187280"/>
    </source>
</evidence>
<comment type="function">
    <text evidence="4">Interacts with the SecY protein in vivo. May bind preferentially to an uncomplexed state of SecY, thus functioning either as a chelating agent for excess SecY in the cell or as a regulatory factor that negatively controls the translocase function.</text>
</comment>
<keyword evidence="2 4" id="KW-0997">Cell inner membrane</keyword>
<reference evidence="5 6" key="1">
    <citation type="submission" date="2016-10" db="EMBL/GenBank/DDBJ databases">
        <authorList>
            <person name="de Groot N.N."/>
        </authorList>
    </citation>
    <scope>NUCLEOTIDE SEQUENCE [LARGE SCALE GENOMIC DNA]</scope>
    <source>
        <strain evidence="5 6">ATCC 29281</strain>
    </source>
</reference>
<evidence type="ECO:0000256" key="2">
    <source>
        <dbReference type="ARBA" id="ARBA00022519"/>
    </source>
</evidence>
<protein>
    <recommendedName>
        <fullName evidence="4">Protein Syd</fullName>
    </recommendedName>
</protein>
<evidence type="ECO:0000256" key="3">
    <source>
        <dbReference type="ARBA" id="ARBA00023136"/>
    </source>
</evidence>
<dbReference type="InterPro" id="IPR038228">
    <property type="entry name" value="Syd_sf"/>
</dbReference>
<accession>A0A1H3WFV5</accession>
<dbReference type="AlphaFoldDB" id="A0A1H3WFV5"/>
<dbReference type="GO" id="GO:0009898">
    <property type="term" value="C:cytoplasmic side of plasma membrane"/>
    <property type="evidence" value="ECO:0007669"/>
    <property type="project" value="InterPro"/>
</dbReference>
<dbReference type="NCBIfam" id="NF003439">
    <property type="entry name" value="PRK04968.1"/>
    <property type="match status" value="1"/>
</dbReference>
<comment type="similarity">
    <text evidence="4">Belongs to the Syd family.</text>
</comment>
<dbReference type="HAMAP" id="MF_01104">
    <property type="entry name" value="Syd"/>
    <property type="match status" value="1"/>
</dbReference>
<keyword evidence="1 4" id="KW-1003">Cell membrane</keyword>
<dbReference type="EMBL" id="FNQS01000001">
    <property type="protein sequence ID" value="SDZ85985.1"/>
    <property type="molecule type" value="Genomic_DNA"/>
</dbReference>
<dbReference type="Pfam" id="PF07348">
    <property type="entry name" value="Syd"/>
    <property type="match status" value="1"/>
</dbReference>
<dbReference type="STRING" id="71657.SAMN02982996_00474"/>
<dbReference type="Gene3D" id="3.40.1580.20">
    <property type="entry name" value="Syd protein"/>
    <property type="match status" value="1"/>
</dbReference>
<comment type="subcellular location">
    <subcellularLocation>
        <location evidence="4">Cell inner membrane</location>
        <topology evidence="4">Peripheral membrane protein</topology>
        <orientation evidence="4">Cytoplasmic side</orientation>
    </subcellularLocation>
    <text evidence="4">Loosely associated with the cytoplasmic side of the inner membrane, probably via SecY.</text>
</comment>
<keyword evidence="3 4" id="KW-0472">Membrane</keyword>
<gene>
    <name evidence="4" type="primary">syd</name>
    <name evidence="5" type="ORF">SAMN02982996_00474</name>
</gene>
<evidence type="ECO:0000313" key="5">
    <source>
        <dbReference type="EMBL" id="SDZ85985.1"/>
    </source>
</evidence>
<sequence>MMDQQVLQALTDFTQRYVSRWQEHAGHPPASEALYGIPSPCIVATHDGQVQWLPQSGGAHQRLDGVERALDIQLHPDAHAFYTSQYAGDMEAHFDEIHCTVLQAWSDEDLIRMQENLIGHLVTQKRRKLPPTLFLATTASEMTLISLCNVSGEVILEEFGTQKRRVLAATLSEFLYKLQPLIQYY</sequence>
<organism evidence="5 6">
    <name type="scientific">Lonsdalea quercina</name>
    <dbReference type="NCBI Taxonomy" id="71657"/>
    <lineage>
        <taxon>Bacteria</taxon>
        <taxon>Pseudomonadati</taxon>
        <taxon>Pseudomonadota</taxon>
        <taxon>Gammaproteobacteria</taxon>
        <taxon>Enterobacterales</taxon>
        <taxon>Pectobacteriaceae</taxon>
        <taxon>Lonsdalea</taxon>
    </lineage>
</organism>
<dbReference type="eggNOG" id="ENOG502ZCMR">
    <property type="taxonomic scope" value="Bacteria"/>
</dbReference>
<evidence type="ECO:0000256" key="1">
    <source>
        <dbReference type="ARBA" id="ARBA00022475"/>
    </source>
</evidence>